<dbReference type="PANTHER" id="PTHR23528:SF1">
    <property type="entry name" value="MAJOR FACILITATOR SUPERFAMILY (MFS) PROFILE DOMAIN-CONTAINING PROTEIN"/>
    <property type="match status" value="1"/>
</dbReference>
<feature type="transmembrane region" description="Helical" evidence="4">
    <location>
        <begin position="110"/>
        <end position="131"/>
    </location>
</feature>
<keyword evidence="2 4" id="KW-1133">Transmembrane helix</keyword>
<evidence type="ECO:0000256" key="2">
    <source>
        <dbReference type="ARBA" id="ARBA00022989"/>
    </source>
</evidence>
<feature type="transmembrane region" description="Helical" evidence="4">
    <location>
        <begin position="174"/>
        <end position="192"/>
    </location>
</feature>
<organism evidence="6 7">
    <name type="scientific">Alteraurantiacibacter buctensis</name>
    <dbReference type="NCBI Taxonomy" id="1503981"/>
    <lineage>
        <taxon>Bacteria</taxon>
        <taxon>Pseudomonadati</taxon>
        <taxon>Pseudomonadota</taxon>
        <taxon>Alphaproteobacteria</taxon>
        <taxon>Sphingomonadales</taxon>
        <taxon>Erythrobacteraceae</taxon>
        <taxon>Alteraurantiacibacter</taxon>
    </lineage>
</organism>
<dbReference type="PANTHER" id="PTHR23528">
    <property type="match status" value="1"/>
</dbReference>
<evidence type="ECO:0000313" key="6">
    <source>
        <dbReference type="EMBL" id="MXO70951.1"/>
    </source>
</evidence>
<dbReference type="EMBL" id="WTYV01000002">
    <property type="protein sequence ID" value="MXO70951.1"/>
    <property type="molecule type" value="Genomic_DNA"/>
</dbReference>
<feature type="transmembrane region" description="Helical" evidence="4">
    <location>
        <begin position="375"/>
        <end position="395"/>
    </location>
</feature>
<dbReference type="InterPro" id="IPR036259">
    <property type="entry name" value="MFS_trans_sf"/>
</dbReference>
<gene>
    <name evidence="6" type="ORF">GRI99_04780</name>
</gene>
<keyword evidence="7" id="KW-1185">Reference proteome</keyword>
<evidence type="ECO:0000256" key="3">
    <source>
        <dbReference type="ARBA" id="ARBA00023136"/>
    </source>
</evidence>
<feature type="transmembrane region" description="Helical" evidence="4">
    <location>
        <begin position="84"/>
        <end position="104"/>
    </location>
</feature>
<evidence type="ECO:0000259" key="5">
    <source>
        <dbReference type="PROSITE" id="PS50850"/>
    </source>
</evidence>
<accession>A0A844YVT8</accession>
<evidence type="ECO:0000313" key="7">
    <source>
        <dbReference type="Proteomes" id="UP000466966"/>
    </source>
</evidence>
<feature type="transmembrane region" description="Helical" evidence="4">
    <location>
        <begin position="286"/>
        <end position="305"/>
    </location>
</feature>
<dbReference type="Proteomes" id="UP000466966">
    <property type="component" value="Unassembled WGS sequence"/>
</dbReference>
<feature type="transmembrane region" description="Helical" evidence="4">
    <location>
        <begin position="223"/>
        <end position="243"/>
    </location>
</feature>
<keyword evidence="3 4" id="KW-0472">Membrane</keyword>
<feature type="domain" description="Major facilitator superfamily (MFS) profile" evidence="5">
    <location>
        <begin position="218"/>
        <end position="399"/>
    </location>
</feature>
<feature type="transmembrane region" description="Helical" evidence="4">
    <location>
        <begin position="53"/>
        <end position="72"/>
    </location>
</feature>
<reference evidence="6 7" key="1">
    <citation type="submission" date="2019-12" db="EMBL/GenBank/DDBJ databases">
        <title>Genomic-based taxomic classification of the family Erythrobacteraceae.</title>
        <authorList>
            <person name="Xu L."/>
        </authorList>
    </citation>
    <scope>NUCLEOTIDE SEQUENCE [LARGE SCALE GENOMIC DNA]</scope>
    <source>
        <strain evidence="6 7">M0322</strain>
    </source>
</reference>
<proteinExistence type="predicted"/>
<dbReference type="AlphaFoldDB" id="A0A844YVT8"/>
<dbReference type="PROSITE" id="PS50850">
    <property type="entry name" value="MFS"/>
    <property type="match status" value="1"/>
</dbReference>
<feature type="transmembrane region" description="Helical" evidence="4">
    <location>
        <begin position="16"/>
        <end position="41"/>
    </location>
</feature>
<name>A0A844YVT8_9SPHN</name>
<sequence length="399" mass="41686">MADGLTALQRQSPRFLLLYALAVAGGAIAYVPLLTILLPVMVEAAAGPQGVTWLAYVAFAGAVAASLGNIAFGWLSDRTGTRRPWIVAGLAGSTALLLVVDRVVGNLPLLLVTLVVWQVFLNMMLGPLSAWAGDLVPDHQKGVLGGLLAFAPALGALSGTLVTFPGVAAPDERLGMVAFLVVAAVLPVLLLGRPRPFPHLMVNPPEGEAGPLAGPHRIVARMWLARLLVQVAESALFAYLYMWLRSIAPETPDSVAAQVFGVVLLSSVPVTLLVGRWADRTGQAILPLGLAAVICCAALLGMSQATSLEQAMAGYAVFGLAAAVFLALHSAQTLRVLPRPQSRGRDLGLFNLTNTVPSLIMPGLTLAMVPVFGFAGLFLVLALLAGLASLLLLVFRNPK</sequence>
<feature type="transmembrane region" description="Helical" evidence="4">
    <location>
        <begin position="311"/>
        <end position="328"/>
    </location>
</feature>
<feature type="transmembrane region" description="Helical" evidence="4">
    <location>
        <begin position="349"/>
        <end position="369"/>
    </location>
</feature>
<dbReference type="GO" id="GO:0022857">
    <property type="term" value="F:transmembrane transporter activity"/>
    <property type="evidence" value="ECO:0007669"/>
    <property type="project" value="InterPro"/>
</dbReference>
<evidence type="ECO:0000256" key="1">
    <source>
        <dbReference type="ARBA" id="ARBA00022692"/>
    </source>
</evidence>
<feature type="transmembrane region" description="Helical" evidence="4">
    <location>
        <begin position="143"/>
        <end position="168"/>
    </location>
</feature>
<dbReference type="InterPro" id="IPR011701">
    <property type="entry name" value="MFS"/>
</dbReference>
<protein>
    <submittedName>
        <fullName evidence="6">MFS transporter</fullName>
    </submittedName>
</protein>
<dbReference type="Pfam" id="PF07690">
    <property type="entry name" value="MFS_1"/>
    <property type="match status" value="1"/>
</dbReference>
<keyword evidence="1 4" id="KW-0812">Transmembrane</keyword>
<dbReference type="RefSeq" id="WP_160770916.1">
    <property type="nucleotide sequence ID" value="NZ_WTYV01000002.1"/>
</dbReference>
<dbReference type="OrthoDB" id="7428510at2"/>
<evidence type="ECO:0000256" key="4">
    <source>
        <dbReference type="SAM" id="Phobius"/>
    </source>
</evidence>
<feature type="transmembrane region" description="Helical" evidence="4">
    <location>
        <begin position="255"/>
        <end position="274"/>
    </location>
</feature>
<dbReference type="InterPro" id="IPR020846">
    <property type="entry name" value="MFS_dom"/>
</dbReference>
<dbReference type="SUPFAM" id="SSF103473">
    <property type="entry name" value="MFS general substrate transporter"/>
    <property type="match status" value="1"/>
</dbReference>
<dbReference type="Gene3D" id="1.20.1250.20">
    <property type="entry name" value="MFS general substrate transporter like domains"/>
    <property type="match status" value="2"/>
</dbReference>
<comment type="caution">
    <text evidence="6">The sequence shown here is derived from an EMBL/GenBank/DDBJ whole genome shotgun (WGS) entry which is preliminary data.</text>
</comment>